<feature type="transmembrane region" description="Helical" evidence="1">
    <location>
        <begin position="387"/>
        <end position="406"/>
    </location>
</feature>
<dbReference type="CDD" id="cd17332">
    <property type="entry name" value="MFS_MelB_like"/>
    <property type="match status" value="1"/>
</dbReference>
<dbReference type="Proteomes" id="UP000220904">
    <property type="component" value="Unassembled WGS sequence"/>
</dbReference>
<feature type="transmembrane region" description="Helical" evidence="1">
    <location>
        <begin position="281"/>
        <end position="298"/>
    </location>
</feature>
<dbReference type="GO" id="GO:0008643">
    <property type="term" value="P:carbohydrate transport"/>
    <property type="evidence" value="ECO:0007669"/>
    <property type="project" value="InterPro"/>
</dbReference>
<feature type="transmembrane region" description="Helical" evidence="1">
    <location>
        <begin position="88"/>
        <end position="105"/>
    </location>
</feature>
<keyword evidence="1" id="KW-0472">Membrane</keyword>
<dbReference type="NCBIfam" id="TIGR00792">
    <property type="entry name" value="gph"/>
    <property type="match status" value="1"/>
</dbReference>
<feature type="transmembrane region" description="Helical" evidence="1">
    <location>
        <begin position="194"/>
        <end position="213"/>
    </location>
</feature>
<feature type="transmembrane region" description="Helical" evidence="1">
    <location>
        <begin position="40"/>
        <end position="62"/>
    </location>
</feature>
<comment type="caution">
    <text evidence="2">The sequence shown here is derived from an EMBL/GenBank/DDBJ whole genome shotgun (WGS) entry which is preliminary data.</text>
</comment>
<dbReference type="SUPFAM" id="SSF103473">
    <property type="entry name" value="MFS general substrate transporter"/>
    <property type="match status" value="1"/>
</dbReference>
<dbReference type="AlphaFoldDB" id="A0A2A7B8V7"/>
<proteinExistence type="predicted"/>
<feature type="transmembrane region" description="Helical" evidence="1">
    <location>
        <begin position="418"/>
        <end position="442"/>
    </location>
</feature>
<reference evidence="2 3" key="1">
    <citation type="journal article" date="2017" name="Front. Microbiol.">
        <title>New Insights into the Diversity of the Genus Faecalibacterium.</title>
        <authorList>
            <person name="Benevides L."/>
            <person name="Burman S."/>
            <person name="Martin R."/>
            <person name="Robert V."/>
            <person name="Thomas M."/>
            <person name="Miquel S."/>
            <person name="Chain F."/>
            <person name="Sokol H."/>
            <person name="Bermudez-Humaran L.G."/>
            <person name="Morrison M."/>
            <person name="Langella P."/>
            <person name="Azevedo V.A."/>
            <person name="Chatel J.M."/>
            <person name="Soares S."/>
        </authorList>
    </citation>
    <scope>NUCLEOTIDE SEQUENCE [LARGE SCALE GENOMIC DNA]</scope>
    <source>
        <strain evidence="2 3">AHMP21</strain>
    </source>
</reference>
<feature type="transmembrane region" description="Helical" evidence="1">
    <location>
        <begin position="117"/>
        <end position="140"/>
    </location>
</feature>
<evidence type="ECO:0000313" key="3">
    <source>
        <dbReference type="Proteomes" id="UP000220904"/>
    </source>
</evidence>
<sequence length="463" mass="49967">MANEMKKAAPFGMKDKVGYMFGDFGNDFTFLLSSSFLMKFYTDVMGVNAAIVGMVMMIARFVDAFTDVGMGQIVDHSKPTKDGKFRPWIKRMCGPVAIASFLIYQSGLAGMPYGFKVAWLFITYILWGSIFYTSINIPYGSMASAVSADPKDRAELSTWRTIGSTLANMVIGVATPMVAYVVVDGKTVMSGSRMTIIAGVFSICAILCYIVCFKLTRERVEVPASSQKVSASAIFKSIFTNRALLGIIVAAIFVLLSQLTVMSLAGYVYPNVYGSAAAQSTASLLGTVVMLIVCAPFASKLAAKFGKKELAVASSICSALVWLVCLIWRPASVWGFVACYILANIGMGFFNTIIWAMITDVIDDAEVRSGIREDGTIYSVYSFARKLGQAFSSGLVGALLGIIGYTEATAFDPAVTRGIFNMACIAPIIGFVCIVLALVFLYPLNKKKVEENVAALAARRNSK</sequence>
<feature type="transmembrane region" description="Helical" evidence="1">
    <location>
        <begin position="243"/>
        <end position="269"/>
    </location>
</feature>
<dbReference type="PANTHER" id="PTHR11328:SF24">
    <property type="entry name" value="MAJOR FACILITATOR SUPERFAMILY (MFS) PROFILE DOMAIN-CONTAINING PROTEIN"/>
    <property type="match status" value="1"/>
</dbReference>
<feature type="transmembrane region" description="Helical" evidence="1">
    <location>
        <begin position="161"/>
        <end position="182"/>
    </location>
</feature>
<dbReference type="RefSeq" id="WP_097791449.1">
    <property type="nucleotide sequence ID" value="NZ_CP186691.1"/>
</dbReference>
<feature type="transmembrane region" description="Helical" evidence="1">
    <location>
        <begin position="310"/>
        <end position="329"/>
    </location>
</feature>
<dbReference type="InterPro" id="IPR036259">
    <property type="entry name" value="MFS_trans_sf"/>
</dbReference>
<name>A0A2A7B8V7_9FIRM</name>
<dbReference type="PANTHER" id="PTHR11328">
    <property type="entry name" value="MAJOR FACILITATOR SUPERFAMILY DOMAIN-CONTAINING PROTEIN"/>
    <property type="match status" value="1"/>
</dbReference>
<organism evidence="2 3">
    <name type="scientific">Faecalibacterium prausnitzii</name>
    <dbReference type="NCBI Taxonomy" id="853"/>
    <lineage>
        <taxon>Bacteria</taxon>
        <taxon>Bacillati</taxon>
        <taxon>Bacillota</taxon>
        <taxon>Clostridia</taxon>
        <taxon>Eubacteriales</taxon>
        <taxon>Oscillospiraceae</taxon>
        <taxon>Faecalibacterium</taxon>
    </lineage>
</organism>
<dbReference type="EMBL" id="NOUV01000005">
    <property type="protein sequence ID" value="PDX87785.1"/>
    <property type="molecule type" value="Genomic_DNA"/>
</dbReference>
<keyword evidence="1" id="KW-0812">Transmembrane</keyword>
<evidence type="ECO:0000256" key="1">
    <source>
        <dbReference type="SAM" id="Phobius"/>
    </source>
</evidence>
<accession>A0A2A7B8V7</accession>
<dbReference type="Pfam" id="PF13347">
    <property type="entry name" value="MFS_2"/>
    <property type="match status" value="1"/>
</dbReference>
<protein>
    <submittedName>
        <fullName evidence="2">MFS transporter</fullName>
    </submittedName>
</protein>
<dbReference type="GO" id="GO:0006814">
    <property type="term" value="P:sodium ion transport"/>
    <property type="evidence" value="ECO:0007669"/>
    <property type="project" value="InterPro"/>
</dbReference>
<dbReference type="OrthoDB" id="9764596at2"/>
<dbReference type="InterPro" id="IPR001927">
    <property type="entry name" value="Na/Gal_symport"/>
</dbReference>
<dbReference type="GO" id="GO:0005886">
    <property type="term" value="C:plasma membrane"/>
    <property type="evidence" value="ECO:0007669"/>
    <property type="project" value="TreeGrafter"/>
</dbReference>
<feature type="transmembrane region" description="Helical" evidence="1">
    <location>
        <begin position="335"/>
        <end position="358"/>
    </location>
</feature>
<evidence type="ECO:0000313" key="2">
    <source>
        <dbReference type="EMBL" id="PDX87785.1"/>
    </source>
</evidence>
<dbReference type="InterPro" id="IPR039672">
    <property type="entry name" value="MFS_2"/>
</dbReference>
<dbReference type="GO" id="GO:0015293">
    <property type="term" value="F:symporter activity"/>
    <property type="evidence" value="ECO:0007669"/>
    <property type="project" value="InterPro"/>
</dbReference>
<gene>
    <name evidence="2" type="ORF">CHR60_01790</name>
</gene>
<dbReference type="Gene3D" id="1.20.1250.20">
    <property type="entry name" value="MFS general substrate transporter like domains"/>
    <property type="match status" value="2"/>
</dbReference>
<keyword evidence="1" id="KW-1133">Transmembrane helix</keyword>